<name>A0A8H2XBE5_9AGAM</name>
<dbReference type="OrthoDB" id="1919336at2759"/>
<accession>A0A8H2XBE5</accession>
<dbReference type="AlphaFoldDB" id="A0A8H2XBE5"/>
<organism evidence="1 2">
    <name type="scientific">Rhizoctonia solani</name>
    <dbReference type="NCBI Taxonomy" id="456999"/>
    <lineage>
        <taxon>Eukaryota</taxon>
        <taxon>Fungi</taxon>
        <taxon>Dikarya</taxon>
        <taxon>Basidiomycota</taxon>
        <taxon>Agaricomycotina</taxon>
        <taxon>Agaricomycetes</taxon>
        <taxon>Cantharellales</taxon>
        <taxon>Ceratobasidiaceae</taxon>
        <taxon>Rhizoctonia</taxon>
    </lineage>
</organism>
<evidence type="ECO:0000313" key="2">
    <source>
        <dbReference type="Proteomes" id="UP000663853"/>
    </source>
</evidence>
<comment type="caution">
    <text evidence="1">The sequence shown here is derived from an EMBL/GenBank/DDBJ whole genome shotgun (WGS) entry which is preliminary data.</text>
</comment>
<sequence>MLWRNHRTIMVYYIPPESEQYSDQGSVGCRDNLVQVGLEHDGGIEEQFQRLPDSSSDLFIQRIDEMIGTDFLSLVGRTIFALNPIMDQSRNPADFANNAKFLRGTVGLFENISKFVPAPVLADRFKIQGVDW</sequence>
<dbReference type="EMBL" id="CAJMXA010000235">
    <property type="protein sequence ID" value="CAE6422348.1"/>
    <property type="molecule type" value="Genomic_DNA"/>
</dbReference>
<evidence type="ECO:0000313" key="1">
    <source>
        <dbReference type="EMBL" id="CAE6422348.1"/>
    </source>
</evidence>
<reference evidence="1" key="1">
    <citation type="submission" date="2021-01" db="EMBL/GenBank/DDBJ databases">
        <authorList>
            <person name="Kaushik A."/>
        </authorList>
    </citation>
    <scope>NUCLEOTIDE SEQUENCE</scope>
    <source>
        <strain evidence="1">AG6-10EEA</strain>
    </source>
</reference>
<proteinExistence type="predicted"/>
<dbReference type="Proteomes" id="UP000663853">
    <property type="component" value="Unassembled WGS sequence"/>
</dbReference>
<protein>
    <submittedName>
        <fullName evidence="1">Uncharacterized protein</fullName>
    </submittedName>
</protein>
<gene>
    <name evidence="1" type="ORF">RDB_LOCUS14032</name>
</gene>